<evidence type="ECO:0000313" key="4">
    <source>
        <dbReference type="Proteomes" id="UP001528411"/>
    </source>
</evidence>
<dbReference type="InterPro" id="IPR011042">
    <property type="entry name" value="6-blade_b-propeller_TolB-like"/>
</dbReference>
<keyword evidence="4" id="KW-1185">Reference proteome</keyword>
<keyword evidence="2" id="KW-0325">Glycoprotein</keyword>
<dbReference type="SUPFAM" id="SSF63829">
    <property type="entry name" value="Calcium-dependent phosphotriesterase"/>
    <property type="match status" value="1"/>
</dbReference>
<evidence type="ECO:0000313" key="3">
    <source>
        <dbReference type="EMBL" id="MDC2890726.1"/>
    </source>
</evidence>
<accession>A0ABT5FHP8</accession>
<organism evidence="3 4">
    <name type="scientific">Psychrosphaera algicola</name>
    <dbReference type="NCBI Taxonomy" id="3023714"/>
    <lineage>
        <taxon>Bacteria</taxon>
        <taxon>Pseudomonadati</taxon>
        <taxon>Pseudomonadota</taxon>
        <taxon>Gammaproteobacteria</taxon>
        <taxon>Alteromonadales</taxon>
        <taxon>Pseudoalteromonadaceae</taxon>
        <taxon>Psychrosphaera</taxon>
    </lineage>
</organism>
<evidence type="ECO:0000256" key="2">
    <source>
        <dbReference type="ARBA" id="ARBA00023180"/>
    </source>
</evidence>
<reference evidence="3 4" key="1">
    <citation type="submission" date="2023-01" db="EMBL/GenBank/DDBJ databases">
        <title>Psychrosphaera sp. nov., isolated from marine algae.</title>
        <authorList>
            <person name="Bayburt H."/>
            <person name="Choi B.J."/>
            <person name="Kim J.M."/>
            <person name="Choi D.G."/>
            <person name="Jeon C.O."/>
        </authorList>
    </citation>
    <scope>NUCLEOTIDE SEQUENCE [LARGE SCALE GENOMIC DNA]</scope>
    <source>
        <strain evidence="3 4">G1-22</strain>
    </source>
</reference>
<proteinExistence type="predicted"/>
<dbReference type="PANTHER" id="PTHR10680">
    <property type="entry name" value="PEPTIDYL-GLYCINE ALPHA-AMIDATING MONOOXYGENASE"/>
    <property type="match status" value="1"/>
</dbReference>
<keyword evidence="1" id="KW-0732">Signal</keyword>
<comment type="caution">
    <text evidence="3">The sequence shown here is derived from an EMBL/GenBank/DDBJ whole genome shotgun (WGS) entry which is preliminary data.</text>
</comment>
<gene>
    <name evidence="3" type="ORF">PN838_20740</name>
</gene>
<protein>
    <submittedName>
        <fullName evidence="3">6-bladed beta-propeller</fullName>
    </submittedName>
</protein>
<sequence>MLKQKIAIPKSSNNCHGKIIGTDKYQYSIDTHWGKLDEQQIAVENCHAFAIDSLGRIFMVTDHPDNNIVVYDKEGNLIDVWGREYPGAHGIKIVSEQGQDYIYLVDSGWILNRNWDGVSTDEWDSPTNKVIAQSGFVAKLTIDGKLIYTIGHPQTVGAYQPDMPFRPTDVAIAANGDIYVTDGYGSDYVLRYNSKGQYQEKWGGHDNQDPNHNLINAHGIELDNRDKANPKLIVSSRAEQCLKQFTLAGEYLATIATPGAWIHAPVIVGSLMYSAVCWSHIDGSNVDGSGFICIFDTDNQVIATLGGEPPSYIDGKLQPLVTDWSVFTHCHGLCVDDEGNIYVGQWRANGSYPMKLTPV</sequence>
<dbReference type="EMBL" id="JAQOMS010000002">
    <property type="protein sequence ID" value="MDC2890726.1"/>
    <property type="molecule type" value="Genomic_DNA"/>
</dbReference>
<dbReference type="Proteomes" id="UP001528411">
    <property type="component" value="Unassembled WGS sequence"/>
</dbReference>
<dbReference type="RefSeq" id="WP_272181834.1">
    <property type="nucleotide sequence ID" value="NZ_JAQOMS010000002.1"/>
</dbReference>
<dbReference type="PANTHER" id="PTHR10680:SF14">
    <property type="entry name" value="PEPTIDYL-GLYCINE ALPHA-AMIDATING MONOOXYGENASE"/>
    <property type="match status" value="1"/>
</dbReference>
<dbReference type="Gene3D" id="2.120.10.30">
    <property type="entry name" value="TolB, C-terminal domain"/>
    <property type="match status" value="1"/>
</dbReference>
<name>A0ABT5FHP8_9GAMM</name>
<evidence type="ECO:0000256" key="1">
    <source>
        <dbReference type="ARBA" id="ARBA00022729"/>
    </source>
</evidence>